<protein>
    <submittedName>
        <fullName evidence="1">Metallophosphoesterase</fullName>
    </submittedName>
</protein>
<sequence length="117" mass="12844">KDMQVCVSGMPLTQEYITTAKQNADPKAVCAMNNVDLIVTGGYCGGQWRIPGMGALYVPELGWFPEDSQVQGLSFFGGIWQYVSPGLGKGLIYPWWMSFRLFNSPAVTTITLSKNIS</sequence>
<comment type="caution">
    <text evidence="1">The sequence shown here is derived from an EMBL/GenBank/DDBJ whole genome shotgun (WGS) entry which is preliminary data.</text>
</comment>
<evidence type="ECO:0000313" key="1">
    <source>
        <dbReference type="EMBL" id="EKC64165.1"/>
    </source>
</evidence>
<accession>K1TCH0</accession>
<reference evidence="1" key="1">
    <citation type="journal article" date="2013" name="Environ. Microbiol.">
        <title>Microbiota from the distal guts of lean and obese adolescents exhibit partial functional redundancy besides clear differences in community structure.</title>
        <authorList>
            <person name="Ferrer M."/>
            <person name="Ruiz A."/>
            <person name="Lanza F."/>
            <person name="Haange S.B."/>
            <person name="Oberbach A."/>
            <person name="Till H."/>
            <person name="Bargiela R."/>
            <person name="Campoy C."/>
            <person name="Segura M.T."/>
            <person name="Richter M."/>
            <person name="von Bergen M."/>
            <person name="Seifert J."/>
            <person name="Suarez A."/>
        </authorList>
    </citation>
    <scope>NUCLEOTIDE SEQUENCE</scope>
</reference>
<name>K1TCH0_9ZZZZ</name>
<gene>
    <name evidence="1" type="ORF">LEA_10965</name>
</gene>
<proteinExistence type="predicted"/>
<feature type="non-terminal residue" evidence="1">
    <location>
        <position position="1"/>
    </location>
</feature>
<dbReference type="EMBL" id="AJWY01007379">
    <property type="protein sequence ID" value="EKC64165.1"/>
    <property type="molecule type" value="Genomic_DNA"/>
</dbReference>
<organism evidence="1">
    <name type="scientific">human gut metagenome</name>
    <dbReference type="NCBI Taxonomy" id="408170"/>
    <lineage>
        <taxon>unclassified sequences</taxon>
        <taxon>metagenomes</taxon>
        <taxon>organismal metagenomes</taxon>
    </lineage>
</organism>
<dbReference type="AlphaFoldDB" id="K1TCH0"/>